<evidence type="ECO:0000313" key="1">
    <source>
        <dbReference type="EMBL" id="KAL2468813.1"/>
    </source>
</evidence>
<protein>
    <submittedName>
        <fullName evidence="1">Uncharacterized protein</fullName>
    </submittedName>
</protein>
<dbReference type="EMBL" id="JBFOLJ010000016">
    <property type="protein sequence ID" value="KAL2468813.1"/>
    <property type="molecule type" value="Genomic_DNA"/>
</dbReference>
<dbReference type="Proteomes" id="UP001604277">
    <property type="component" value="Unassembled WGS sequence"/>
</dbReference>
<evidence type="ECO:0000313" key="2">
    <source>
        <dbReference type="Proteomes" id="UP001604277"/>
    </source>
</evidence>
<accession>A0ABD1PXZ8</accession>
<keyword evidence="2" id="KW-1185">Reference proteome</keyword>
<name>A0ABD1PXZ8_9LAMI</name>
<sequence>MAENESLWRILIKFARNLSYELKATQCSKLFNNGCEEKEISKVMGKVIEVLKKLTRCIFVDVLMVGANIGSGSDIIDGVVSGVGVGHGSNDTKTENVEVGVGSVGSEIAGCDIIGGSGGEADGGIKTPI</sequence>
<proteinExistence type="predicted"/>
<gene>
    <name evidence="1" type="ORF">Fot_50389</name>
</gene>
<dbReference type="AlphaFoldDB" id="A0ABD1PXZ8"/>
<organism evidence="1 2">
    <name type="scientific">Forsythia ovata</name>
    <dbReference type="NCBI Taxonomy" id="205694"/>
    <lineage>
        <taxon>Eukaryota</taxon>
        <taxon>Viridiplantae</taxon>
        <taxon>Streptophyta</taxon>
        <taxon>Embryophyta</taxon>
        <taxon>Tracheophyta</taxon>
        <taxon>Spermatophyta</taxon>
        <taxon>Magnoliopsida</taxon>
        <taxon>eudicotyledons</taxon>
        <taxon>Gunneridae</taxon>
        <taxon>Pentapetalae</taxon>
        <taxon>asterids</taxon>
        <taxon>lamiids</taxon>
        <taxon>Lamiales</taxon>
        <taxon>Oleaceae</taxon>
        <taxon>Forsythieae</taxon>
        <taxon>Forsythia</taxon>
    </lineage>
</organism>
<comment type="caution">
    <text evidence="1">The sequence shown here is derived from an EMBL/GenBank/DDBJ whole genome shotgun (WGS) entry which is preliminary data.</text>
</comment>
<reference evidence="2" key="1">
    <citation type="submission" date="2024-07" db="EMBL/GenBank/DDBJ databases">
        <title>Two chromosome-level genome assemblies of Korean endemic species Abeliophyllum distichum and Forsythia ovata (Oleaceae).</title>
        <authorList>
            <person name="Jang H."/>
        </authorList>
    </citation>
    <scope>NUCLEOTIDE SEQUENCE [LARGE SCALE GENOMIC DNA]</scope>
</reference>